<dbReference type="AlphaFoldDB" id="A0AAN9LKT6"/>
<accession>A0AAN9LKT6</accession>
<evidence type="ECO:0000313" key="2">
    <source>
        <dbReference type="Proteomes" id="UP001367508"/>
    </source>
</evidence>
<gene>
    <name evidence="1" type="ORF">VNO77_18042</name>
</gene>
<sequence>MDIIMQNLWRNTKDFCLNSVYIIIIKFKASNLYSYISKRSQRLSPSPSPSPVVSPCPSFPLPHALYLFRSIAFSPSDDLRFDPCSLILLMVSMLAPCYSFLSISISICACDASICSDRCVHWFWYSLL</sequence>
<keyword evidence="2" id="KW-1185">Reference proteome</keyword>
<protein>
    <submittedName>
        <fullName evidence="1">Uncharacterized protein</fullName>
    </submittedName>
</protein>
<dbReference type="EMBL" id="JAYMYQ010000004">
    <property type="protein sequence ID" value="KAK7337466.1"/>
    <property type="molecule type" value="Genomic_DNA"/>
</dbReference>
<organism evidence="1 2">
    <name type="scientific">Canavalia gladiata</name>
    <name type="common">Sword bean</name>
    <name type="synonym">Dolichos gladiatus</name>
    <dbReference type="NCBI Taxonomy" id="3824"/>
    <lineage>
        <taxon>Eukaryota</taxon>
        <taxon>Viridiplantae</taxon>
        <taxon>Streptophyta</taxon>
        <taxon>Embryophyta</taxon>
        <taxon>Tracheophyta</taxon>
        <taxon>Spermatophyta</taxon>
        <taxon>Magnoliopsida</taxon>
        <taxon>eudicotyledons</taxon>
        <taxon>Gunneridae</taxon>
        <taxon>Pentapetalae</taxon>
        <taxon>rosids</taxon>
        <taxon>fabids</taxon>
        <taxon>Fabales</taxon>
        <taxon>Fabaceae</taxon>
        <taxon>Papilionoideae</taxon>
        <taxon>50 kb inversion clade</taxon>
        <taxon>NPAAA clade</taxon>
        <taxon>indigoferoid/millettioid clade</taxon>
        <taxon>Phaseoleae</taxon>
        <taxon>Canavalia</taxon>
    </lineage>
</organism>
<evidence type="ECO:0000313" key="1">
    <source>
        <dbReference type="EMBL" id="KAK7337466.1"/>
    </source>
</evidence>
<dbReference type="Proteomes" id="UP001367508">
    <property type="component" value="Unassembled WGS sequence"/>
</dbReference>
<reference evidence="1 2" key="1">
    <citation type="submission" date="2024-01" db="EMBL/GenBank/DDBJ databases">
        <title>The genomes of 5 underutilized Papilionoideae crops provide insights into root nodulation and disease resistanc.</title>
        <authorList>
            <person name="Jiang F."/>
        </authorList>
    </citation>
    <scope>NUCLEOTIDE SEQUENCE [LARGE SCALE GENOMIC DNA]</scope>
    <source>
        <strain evidence="1">LVBAO_FW01</strain>
        <tissue evidence="1">Leaves</tissue>
    </source>
</reference>
<name>A0AAN9LKT6_CANGL</name>
<proteinExistence type="predicted"/>
<comment type="caution">
    <text evidence="1">The sequence shown here is derived from an EMBL/GenBank/DDBJ whole genome shotgun (WGS) entry which is preliminary data.</text>
</comment>